<keyword evidence="3 5" id="KW-0238">DNA-binding</keyword>
<evidence type="ECO:0000259" key="6">
    <source>
        <dbReference type="PROSITE" id="PS51898"/>
    </source>
</evidence>
<gene>
    <name evidence="8" type="ORF">NBG4_890008</name>
</gene>
<dbReference type="InterPro" id="IPR044068">
    <property type="entry name" value="CB"/>
</dbReference>
<dbReference type="Gene3D" id="1.10.443.10">
    <property type="entry name" value="Intergrase catalytic core"/>
    <property type="match status" value="1"/>
</dbReference>
<organism evidence="8 9">
    <name type="scientific">Candidatus Sulfobium mesophilum</name>
    <dbReference type="NCBI Taxonomy" id="2016548"/>
    <lineage>
        <taxon>Bacteria</taxon>
        <taxon>Pseudomonadati</taxon>
        <taxon>Nitrospirota</taxon>
        <taxon>Nitrospiria</taxon>
        <taxon>Nitrospirales</taxon>
        <taxon>Nitrospiraceae</taxon>
        <taxon>Candidatus Sulfobium</taxon>
    </lineage>
</organism>
<evidence type="ECO:0000256" key="2">
    <source>
        <dbReference type="ARBA" id="ARBA00022908"/>
    </source>
</evidence>
<keyword evidence="9" id="KW-1185">Reference proteome</keyword>
<dbReference type="GO" id="GO:0015074">
    <property type="term" value="P:DNA integration"/>
    <property type="evidence" value="ECO:0007669"/>
    <property type="project" value="UniProtKB-KW"/>
</dbReference>
<evidence type="ECO:0000313" key="9">
    <source>
        <dbReference type="Proteomes" id="UP000245125"/>
    </source>
</evidence>
<evidence type="ECO:0000259" key="7">
    <source>
        <dbReference type="PROSITE" id="PS51900"/>
    </source>
</evidence>
<dbReference type="InterPro" id="IPR050090">
    <property type="entry name" value="Tyrosine_recombinase_XerCD"/>
</dbReference>
<evidence type="ECO:0000313" key="8">
    <source>
        <dbReference type="EMBL" id="SPQ02050.1"/>
    </source>
</evidence>
<dbReference type="PROSITE" id="PS51898">
    <property type="entry name" value="TYR_RECOMBINASE"/>
    <property type="match status" value="1"/>
</dbReference>
<evidence type="ECO:0000256" key="5">
    <source>
        <dbReference type="PROSITE-ProRule" id="PRU01248"/>
    </source>
</evidence>
<accession>A0A2U3QL35</accession>
<proteinExistence type="inferred from homology"/>
<dbReference type="PROSITE" id="PS51900">
    <property type="entry name" value="CB"/>
    <property type="match status" value="1"/>
</dbReference>
<evidence type="ECO:0000256" key="4">
    <source>
        <dbReference type="ARBA" id="ARBA00023172"/>
    </source>
</evidence>
<dbReference type="InterPro" id="IPR002104">
    <property type="entry name" value="Integrase_catalytic"/>
</dbReference>
<dbReference type="Pfam" id="PF00589">
    <property type="entry name" value="Phage_integrase"/>
    <property type="match status" value="1"/>
</dbReference>
<protein>
    <submittedName>
        <fullName evidence="8">Uncharacterized protein</fullName>
    </submittedName>
</protein>
<comment type="similarity">
    <text evidence="1">Belongs to the 'phage' integrase family.</text>
</comment>
<keyword evidence="2" id="KW-0229">DNA integration</keyword>
<sequence length="387" mass="45365">MAGKVRSREKVCPNGHGQLKVEEEVSIYCPECRYRPKSYYLDLYWNGRLKISRDPDAHTLDSYKRAHRLLENIRTEIDAGTFTPSKYLPKEIEEFRGRKLFPKWLASKTDTAPTTFREYRRYTEKYFVPHFSMKDMRSITAGDVEDFLAALPSHLSLKTKKNIAIALHNFFTYIFRRETIARIPVFPKIQPPEVPIECISRNDQIKVLSALSEWHRPFFTFMVYHPVRPGEARALRRRHFDLDTMVVHIEQAFSLKEIRSRKNRKDYYLPISAAFDISCLRDKLPEAFVFVNQCGRPYKAENIRRIWHRACKKAGVPPIKLYNGTRHSTLTDTLRKTGNMYVVSKLAGHLSQKMTEKYARHDVEILRGLTDNVVEIDRAQVGHKNEK</sequence>
<dbReference type="InterPro" id="IPR013762">
    <property type="entry name" value="Integrase-like_cat_sf"/>
</dbReference>
<dbReference type="Proteomes" id="UP000245125">
    <property type="component" value="Unassembled WGS sequence"/>
</dbReference>
<dbReference type="EMBL" id="OUUY01000140">
    <property type="protein sequence ID" value="SPQ02050.1"/>
    <property type="molecule type" value="Genomic_DNA"/>
</dbReference>
<feature type="domain" description="Core-binding (CB)" evidence="7">
    <location>
        <begin position="99"/>
        <end position="175"/>
    </location>
</feature>
<keyword evidence="4" id="KW-0233">DNA recombination</keyword>
<reference evidence="9" key="1">
    <citation type="submission" date="2018-03" db="EMBL/GenBank/DDBJ databases">
        <authorList>
            <person name="Zecchin S."/>
        </authorList>
    </citation>
    <scope>NUCLEOTIDE SEQUENCE [LARGE SCALE GENOMIC DNA]</scope>
</reference>
<dbReference type="InterPro" id="IPR041308">
    <property type="entry name" value="Xer_N"/>
</dbReference>
<dbReference type="OrthoDB" id="5414791at2"/>
<dbReference type="GO" id="GO:0003677">
    <property type="term" value="F:DNA binding"/>
    <property type="evidence" value="ECO:0007669"/>
    <property type="project" value="UniProtKB-UniRule"/>
</dbReference>
<dbReference type="AlphaFoldDB" id="A0A2U3QL35"/>
<dbReference type="Pfam" id="PF18644">
    <property type="entry name" value="Phage_int_SAM_6"/>
    <property type="match status" value="1"/>
</dbReference>
<evidence type="ECO:0000256" key="3">
    <source>
        <dbReference type="ARBA" id="ARBA00023125"/>
    </source>
</evidence>
<dbReference type="Gene3D" id="1.10.150.130">
    <property type="match status" value="1"/>
</dbReference>
<feature type="domain" description="Tyr recombinase" evidence="6">
    <location>
        <begin position="194"/>
        <end position="371"/>
    </location>
</feature>
<dbReference type="SUPFAM" id="SSF56349">
    <property type="entry name" value="DNA breaking-rejoining enzymes"/>
    <property type="match status" value="1"/>
</dbReference>
<dbReference type="PANTHER" id="PTHR30349">
    <property type="entry name" value="PHAGE INTEGRASE-RELATED"/>
    <property type="match status" value="1"/>
</dbReference>
<dbReference type="PANTHER" id="PTHR30349:SF41">
    <property type="entry name" value="INTEGRASE_RECOMBINASE PROTEIN MJ0367-RELATED"/>
    <property type="match status" value="1"/>
</dbReference>
<dbReference type="InterPro" id="IPR011010">
    <property type="entry name" value="DNA_brk_join_enz"/>
</dbReference>
<evidence type="ECO:0000256" key="1">
    <source>
        <dbReference type="ARBA" id="ARBA00008857"/>
    </source>
</evidence>
<dbReference type="InterPro" id="IPR010998">
    <property type="entry name" value="Integrase_recombinase_N"/>
</dbReference>
<dbReference type="GO" id="GO:0006310">
    <property type="term" value="P:DNA recombination"/>
    <property type="evidence" value="ECO:0007669"/>
    <property type="project" value="UniProtKB-KW"/>
</dbReference>
<name>A0A2U3QL35_9BACT</name>